<organism evidence="1 2">
    <name type="scientific">Lojkania enalia</name>
    <dbReference type="NCBI Taxonomy" id="147567"/>
    <lineage>
        <taxon>Eukaryota</taxon>
        <taxon>Fungi</taxon>
        <taxon>Dikarya</taxon>
        <taxon>Ascomycota</taxon>
        <taxon>Pezizomycotina</taxon>
        <taxon>Dothideomycetes</taxon>
        <taxon>Pleosporomycetidae</taxon>
        <taxon>Pleosporales</taxon>
        <taxon>Pleosporales incertae sedis</taxon>
        <taxon>Lojkania</taxon>
    </lineage>
</organism>
<dbReference type="AlphaFoldDB" id="A0A9P4N7K2"/>
<gene>
    <name evidence="1" type="ORF">CC78DRAFT_577981</name>
</gene>
<name>A0A9P4N7K2_9PLEO</name>
<evidence type="ECO:0000313" key="2">
    <source>
        <dbReference type="Proteomes" id="UP000800093"/>
    </source>
</evidence>
<reference evidence="2" key="1">
    <citation type="journal article" date="2020" name="Stud. Mycol.">
        <title>101 Dothideomycetes genomes: A test case for predicting lifestyles and emergence of pathogens.</title>
        <authorList>
            <person name="Haridas S."/>
            <person name="Albert R."/>
            <person name="Binder M."/>
            <person name="Bloem J."/>
            <person name="LaButti K."/>
            <person name="Salamov A."/>
            <person name="Andreopoulos B."/>
            <person name="Baker S."/>
            <person name="Barry K."/>
            <person name="Bills G."/>
            <person name="Bluhm B."/>
            <person name="Cannon C."/>
            <person name="Castanera R."/>
            <person name="Culley D."/>
            <person name="Daum C."/>
            <person name="Ezra D."/>
            <person name="Gonzalez J."/>
            <person name="Henrissat B."/>
            <person name="Kuo A."/>
            <person name="Liang C."/>
            <person name="Lipzen A."/>
            <person name="Lutzoni F."/>
            <person name="Magnuson J."/>
            <person name="Mondo S."/>
            <person name="Nolan M."/>
            <person name="Ohm R."/>
            <person name="Pangilinan J."/>
            <person name="Park H.-J."/>
            <person name="Ramirez L."/>
            <person name="Alfaro M."/>
            <person name="Sun H."/>
            <person name="Tritt A."/>
            <person name="Yoshinaga Y."/>
            <person name="Zwiers L.-H."/>
            <person name="Turgeon B."/>
            <person name="Goodwin S."/>
            <person name="Spatafora J."/>
            <person name="Crous P."/>
            <person name="Grigoriev I."/>
        </authorList>
    </citation>
    <scope>NUCLEOTIDE SEQUENCE [LARGE SCALE GENOMIC DNA]</scope>
    <source>
        <strain evidence="2">CBS 304.66</strain>
    </source>
</reference>
<accession>A0A9P4N7K2</accession>
<comment type="caution">
    <text evidence="1">The sequence shown here is derived from an EMBL/GenBank/DDBJ whole genome shotgun (WGS) entry which is preliminary data.</text>
</comment>
<evidence type="ECO:0000313" key="1">
    <source>
        <dbReference type="EMBL" id="KAF2266669.1"/>
    </source>
</evidence>
<dbReference type="Proteomes" id="UP000800093">
    <property type="component" value="Unassembled WGS sequence"/>
</dbReference>
<proteinExistence type="predicted"/>
<keyword evidence="2" id="KW-1185">Reference proteome</keyword>
<dbReference type="EMBL" id="ML986596">
    <property type="protein sequence ID" value="KAF2266669.1"/>
    <property type="molecule type" value="Genomic_DNA"/>
</dbReference>
<protein>
    <submittedName>
        <fullName evidence="1">Uncharacterized protein</fullName>
    </submittedName>
</protein>
<sequence>MSVPSASRLSNGISLIVIFQSNTVQALLASCIRALLIGTQKCKHGEAPAVQHAYIVYVELSPGKDPIRIFSLISSTRFSIGISWLWFSLLRTTRGFSTFRQLSKAENDPKRQLTMTHWYRS</sequence>